<dbReference type="InterPro" id="IPR025282">
    <property type="entry name" value="DUF4214"/>
</dbReference>
<keyword evidence="3" id="KW-1185">Reference proteome</keyword>
<comment type="caution">
    <text evidence="2">The sequence shown here is derived from an EMBL/GenBank/DDBJ whole genome shotgun (WGS) entry which is preliminary data.</text>
</comment>
<reference evidence="2 3" key="1">
    <citation type="submission" date="2023-06" db="EMBL/GenBank/DDBJ databases">
        <title>Campylobacter magnum sp. nov., isolated from cecal contents of domestic pigs (Sus scrofa domesticus).</title>
        <authorList>
            <person name="Papic B."/>
            <person name="Gruntar I."/>
        </authorList>
    </citation>
    <scope>NUCLEOTIDE SEQUENCE [LARGE SCALE GENOMIC DNA]</scope>
    <source>
        <strain evidence="3">34484-21</strain>
    </source>
</reference>
<evidence type="ECO:0000313" key="3">
    <source>
        <dbReference type="Proteomes" id="UP001171111"/>
    </source>
</evidence>
<accession>A0ABT8T8S1</accession>
<proteinExistence type="predicted"/>
<name>A0ABT8T8S1_9BACT</name>
<dbReference type="EMBL" id="JAULJQ010000038">
    <property type="protein sequence ID" value="MDO2410152.1"/>
    <property type="molecule type" value="Genomic_DNA"/>
</dbReference>
<gene>
    <name evidence="2" type="ORF">Q2362_08675</name>
</gene>
<feature type="non-terminal residue" evidence="2">
    <location>
        <position position="1"/>
    </location>
</feature>
<evidence type="ECO:0000313" key="2">
    <source>
        <dbReference type="EMBL" id="MDO2410152.1"/>
    </source>
</evidence>
<organism evidence="2 3">
    <name type="scientific">Campylobacter magnus</name>
    <dbReference type="NCBI Taxonomy" id="3026462"/>
    <lineage>
        <taxon>Bacteria</taxon>
        <taxon>Pseudomonadati</taxon>
        <taxon>Campylobacterota</taxon>
        <taxon>Epsilonproteobacteria</taxon>
        <taxon>Campylobacterales</taxon>
        <taxon>Campylobacteraceae</taxon>
        <taxon>Campylobacter</taxon>
    </lineage>
</organism>
<dbReference type="RefSeq" id="WP_302244958.1">
    <property type="nucleotide sequence ID" value="NZ_JAULJQ010000038.1"/>
</dbReference>
<sequence>TQVNQAFLGLLGRPATGAEAAKFAGQLDAATLAQTLLTDASFKNELSVETLSFKTVDLLNTDPAAFVESLYTALLGRASDAEGKAFWLSVAGATPNRADVVSQFIAAVQAQEGTADANAFAAIQAEDKALASAWVESLYNNLAGRASDAEGLDFWTNAIVSF</sequence>
<evidence type="ECO:0000259" key="1">
    <source>
        <dbReference type="Pfam" id="PF13946"/>
    </source>
</evidence>
<feature type="domain" description="DUF4214" evidence="1">
    <location>
        <begin position="59"/>
        <end position="106"/>
    </location>
</feature>
<feature type="non-terminal residue" evidence="2">
    <location>
        <position position="162"/>
    </location>
</feature>
<dbReference type="Pfam" id="PF13946">
    <property type="entry name" value="DUF4214"/>
    <property type="match status" value="1"/>
</dbReference>
<dbReference type="Proteomes" id="UP001171111">
    <property type="component" value="Unassembled WGS sequence"/>
</dbReference>
<protein>
    <submittedName>
        <fullName evidence="2">DUF4214 domain-containing protein</fullName>
    </submittedName>
</protein>